<dbReference type="AlphaFoldDB" id="A0A4V5MS49"/>
<sequence length="89" mass="9858">MAGRRLRRQPSRRANRVPPTRTRPMKTRIKPRASTLSVLLPDGSGTLPPDGLAVHLDTYWHRRIADGDVIVVATKPQTNAKTRPATRGA</sequence>
<evidence type="ECO:0000313" key="2">
    <source>
        <dbReference type="EMBL" id="TJZ78788.1"/>
    </source>
</evidence>
<proteinExistence type="predicted"/>
<name>A0A4V5MS49_9NEIS</name>
<gene>
    <name evidence="2" type="ORF">FAZ21_00415</name>
</gene>
<feature type="compositionally biased region" description="Basic residues" evidence="1">
    <location>
        <begin position="1"/>
        <end position="15"/>
    </location>
</feature>
<reference evidence="2 3" key="1">
    <citation type="submission" date="2019-04" db="EMBL/GenBank/DDBJ databases">
        <title>Chitiniphilus eburnea sp. nov., a novel chitinolytic bacterium isolated from aquaculture sludge.</title>
        <authorList>
            <person name="Sheng M."/>
        </authorList>
    </citation>
    <scope>NUCLEOTIDE SEQUENCE [LARGE SCALE GENOMIC DNA]</scope>
    <source>
        <strain evidence="2 3">HX-2-15</strain>
    </source>
</reference>
<dbReference type="Proteomes" id="UP000310016">
    <property type="component" value="Unassembled WGS sequence"/>
</dbReference>
<dbReference type="InterPro" id="IPR024400">
    <property type="entry name" value="DUF2635"/>
</dbReference>
<accession>A0A4V5MS49</accession>
<comment type="caution">
    <text evidence="2">The sequence shown here is derived from an EMBL/GenBank/DDBJ whole genome shotgun (WGS) entry which is preliminary data.</text>
</comment>
<evidence type="ECO:0000313" key="3">
    <source>
        <dbReference type="Proteomes" id="UP000310016"/>
    </source>
</evidence>
<feature type="region of interest" description="Disordered" evidence="1">
    <location>
        <begin position="1"/>
        <end position="26"/>
    </location>
</feature>
<protein>
    <submittedName>
        <fullName evidence="2">DUF2635 domain-containing protein</fullName>
    </submittedName>
</protein>
<evidence type="ECO:0000256" key="1">
    <source>
        <dbReference type="SAM" id="MobiDB-lite"/>
    </source>
</evidence>
<dbReference type="EMBL" id="SUMF01000001">
    <property type="protein sequence ID" value="TJZ78788.1"/>
    <property type="molecule type" value="Genomic_DNA"/>
</dbReference>
<keyword evidence="3" id="KW-1185">Reference proteome</keyword>
<organism evidence="2 3">
    <name type="scientific">Chitiniphilus eburneus</name>
    <dbReference type="NCBI Taxonomy" id="2571148"/>
    <lineage>
        <taxon>Bacteria</taxon>
        <taxon>Pseudomonadati</taxon>
        <taxon>Pseudomonadota</taxon>
        <taxon>Betaproteobacteria</taxon>
        <taxon>Neisseriales</taxon>
        <taxon>Chitinibacteraceae</taxon>
        <taxon>Chitiniphilus</taxon>
    </lineage>
</organism>
<dbReference type="OrthoDB" id="5460329at2"/>
<dbReference type="Pfam" id="PF10948">
    <property type="entry name" value="DUF2635"/>
    <property type="match status" value="1"/>
</dbReference>